<feature type="domain" description="Peptidase C14 caspase" evidence="1">
    <location>
        <begin position="5"/>
        <end position="208"/>
    </location>
</feature>
<evidence type="ECO:0000259" key="2">
    <source>
        <dbReference type="Pfam" id="PF24401"/>
    </source>
</evidence>
<gene>
    <name evidence="4" type="ORF">P5W92_31280</name>
</gene>
<keyword evidence="5" id="KW-1185">Reference proteome</keyword>
<sequence>MEEIRRALLIGVPTTPEALSHFAPLNEPVQADLHALRSTLEASGYDVEILSGAGRAAIGARIFEVSQEIPEEGTLLLYFTGHGLRLGEVDYLVPSDARAPADGIWQQPYLDSLLPADISPYLARCRAGTVLWIVDACRDTSRAGNAAFGTGVLHGSPSGRFALMLGCSPGQQCGFTSEGSFFTESLVQAMGPMTAPQTVHEVYASVRAHTLRASLRHGKAQEVQIRYAPDREEETRSARICTGRHLLDDWRRAVIDEDLWKLIAPEHAAGEERAKECLLALVDACARRVHRSQQALPDPWADDGFPVRVLRIGLLPLLTEGDRSDLTAVELAGLIAAPFLREAAWADRLAQAAEASPLRADAIPNAGPVRRHLEQVYGNYPHIRRKLVQCHVQGRESDQAAVALWLVHRWAAERFEEDADPVPLDLADAFAAELLGSDTSTDNDLMDQLSTAVRWLAADVGPDDPGAYGPENVLSQIRLPEGRQHFRTRPLSALLRLAGILAVDVRTFPDVIADHLAIADPVLPTELVGVLQRSLDWVPEDDCIHLDLRCSHQAIHAGLAEVVDRADRTASALRELSRALPVNEQKLLSRLPARVTDRNLRPRQTSGRVDYEVPLLRFHLAQTEVRDLLMGRQLYGDPLLAVRELYQNAMDACRYRTMRWRYLRGKGHEPMEWSAAITLHQGTDDRGRYIECRDNGVGMGIEQLKGTFTRAGSRFEQSRAFRREQAAWLRQDAGLQLHPNSRFGIGVLSYFMIADEMTIVTRQVHPDGTVARQALRVEIPSSGSLFRIQPQPDEGEDTLAGGGTRVRLYLREDSDLPRISCVDIMRSLVKVSEHRLEVTEPDNEEAWTPGVLRLAAKQAGNWQEAVPGVLWWVNGTGAILCDGIVTDQEPYGYVLNLTGIHAGTLSVNRNELLGYDEDWATDIWQRSADSLVGWQGLTMRWLWKMEEESFQVAQVVHDALRGRGLKIPLTDGEDAPQCALDDIGWCHLDKEILSTQSSHGPPIFDLWRIAALRAQGVALGSRARSAVTLMHHPVPEVGDADLVHNVSGGWPALVIRANATSSTVAHSVRALRRLRALSAELAPPAVRHGDLGWVPEPLDETVARALSGAWRPDNRTRKWQGKPDFGGLIKASYLTGKPLGQLIEHCKKLAPFGVEPPQVPPHHEGYVCTADDLDLLHVNGNPEQSPLRPNISRLTLWSMSKRLGVPAAETAARLQEFAWLGWSVPSLPSSEEWGWLTDDIVAHVGSFRRMGKGGREYIDWLTTVAAIASLEIGLRQAEEDIPRAAAALGMDYLPKPGDVTTSDSYTPSSDLSEFLSGLSANFPTSLDLQDLYFSHLSDLDFDGQQSLLRELRQIGFNVPADIRILFGFNDLPLTTQITLSGLDPLANEYLHPAPTPNSAILFSASVHLNLSMEEVWALAEAEAERFSLDVPALPPSLRSWRPTNAEAAVLIAGGSDNTPSWKQVTPHHLAQFARGSGMDVRTAYAYFEPLRALGAQLPDLTPAELEGLPTTVPDEYDLLVLSGELRCSSKFASFTALDLLSIATGVGRAADEVWRRMAPYRPFVTIDEISSVPAVVPTWQDLAILSIGLNGLPPALTGAVTGEQIRFAAQEVAESEEWVRERLTVYAEMFEITLPELVSPAGRGPRRA</sequence>
<organism evidence="4 5">
    <name type="scientific">Streptomyces pakalii</name>
    <dbReference type="NCBI Taxonomy" id="3036494"/>
    <lineage>
        <taxon>Bacteria</taxon>
        <taxon>Bacillati</taxon>
        <taxon>Actinomycetota</taxon>
        <taxon>Actinomycetes</taxon>
        <taxon>Kitasatosporales</taxon>
        <taxon>Streptomycetaceae</taxon>
        <taxon>Streptomyces</taxon>
    </lineage>
</organism>
<dbReference type="EMBL" id="JARWAF010000017">
    <property type="protein sequence ID" value="MDJ1644867.1"/>
    <property type="molecule type" value="Genomic_DNA"/>
</dbReference>
<dbReference type="InterPro" id="IPR020575">
    <property type="entry name" value="Hsp90_N"/>
</dbReference>
<dbReference type="Gene3D" id="3.40.50.1460">
    <property type="match status" value="1"/>
</dbReference>
<evidence type="ECO:0000313" key="4">
    <source>
        <dbReference type="EMBL" id="MDJ1644867.1"/>
    </source>
</evidence>
<dbReference type="SUPFAM" id="SSF55874">
    <property type="entry name" value="ATPase domain of HSP90 chaperone/DNA topoisomerase II/histidine kinase"/>
    <property type="match status" value="1"/>
</dbReference>
<dbReference type="Gene3D" id="3.30.565.10">
    <property type="entry name" value="Histidine kinase-like ATPase, C-terminal domain"/>
    <property type="match status" value="1"/>
</dbReference>
<protein>
    <submittedName>
        <fullName evidence="4">Caspase family protein</fullName>
    </submittedName>
</protein>
<dbReference type="Proteomes" id="UP001237194">
    <property type="component" value="Unassembled WGS sequence"/>
</dbReference>
<dbReference type="InterPro" id="IPR011600">
    <property type="entry name" value="Pept_C14_caspase"/>
</dbReference>
<dbReference type="PRINTS" id="PR00775">
    <property type="entry name" value="HEATSHOCK90"/>
</dbReference>
<proteinExistence type="predicted"/>
<evidence type="ECO:0000313" key="5">
    <source>
        <dbReference type="Proteomes" id="UP001237194"/>
    </source>
</evidence>
<reference evidence="4 5" key="1">
    <citation type="submission" date="2023-04" db="EMBL/GenBank/DDBJ databases">
        <title>A novel species of the genus Streptomyces: Streptomyces pakalii sp. nov. isolated from a Mexican soil jungle.</title>
        <authorList>
            <person name="Chavez-Hernandez M.A."/>
            <person name="Ortiz-Alvarez J."/>
            <person name="Villa-Tanaca L."/>
            <person name="Hernandez-Rodriguez C."/>
        </authorList>
    </citation>
    <scope>NUCLEOTIDE SEQUENCE [LARGE SCALE GENOMIC DNA]</scope>
    <source>
        <strain evidence="4 5">ENCB-J15</strain>
    </source>
</reference>
<dbReference type="InterPro" id="IPR036890">
    <property type="entry name" value="HATPase_C_sf"/>
</dbReference>
<dbReference type="Pfam" id="PF24401">
    <property type="entry name" value="iHD-CE"/>
    <property type="match status" value="1"/>
</dbReference>
<dbReference type="InterPro" id="IPR056506">
    <property type="entry name" value="iHD-CE"/>
</dbReference>
<feature type="domain" description="wHTH-Hsp90 Na associated" evidence="3">
    <location>
        <begin position="1576"/>
        <end position="1625"/>
    </location>
</feature>
<dbReference type="SUPFAM" id="SSF52129">
    <property type="entry name" value="Caspase-like"/>
    <property type="match status" value="1"/>
</dbReference>
<evidence type="ECO:0000259" key="1">
    <source>
        <dbReference type="Pfam" id="PF00656"/>
    </source>
</evidence>
<dbReference type="Pfam" id="PF00656">
    <property type="entry name" value="Peptidase_C14"/>
    <property type="match status" value="1"/>
</dbReference>
<evidence type="ECO:0000259" key="3">
    <source>
        <dbReference type="Pfam" id="PF24410"/>
    </source>
</evidence>
<comment type="caution">
    <text evidence="4">The sequence shown here is derived from an EMBL/GenBank/DDBJ whole genome shotgun (WGS) entry which is preliminary data.</text>
</comment>
<dbReference type="Pfam" id="PF24410">
    <property type="entry name" value="wHTH-HSP90_Na-assoc"/>
    <property type="match status" value="1"/>
</dbReference>
<feature type="domain" description="iHD-CE" evidence="2">
    <location>
        <begin position="250"/>
        <end position="602"/>
    </location>
</feature>
<dbReference type="InterPro" id="IPR056507">
    <property type="entry name" value="wHTH-HSP90_Na-assoc"/>
</dbReference>
<dbReference type="InterPro" id="IPR029030">
    <property type="entry name" value="Caspase-like_dom_sf"/>
</dbReference>
<dbReference type="RefSeq" id="WP_283900443.1">
    <property type="nucleotide sequence ID" value="NZ_JARWAF010000017.1"/>
</dbReference>
<name>A0ABT7DIX3_9ACTN</name>
<accession>A0ABT7DIX3</accession>